<reference evidence="2" key="1">
    <citation type="submission" date="2019-02" db="EMBL/GenBank/DDBJ databases">
        <title>Isolation and identification of novel species under the genus Muribaculum.</title>
        <authorList>
            <person name="Miyake S."/>
            <person name="Ding Y."/>
            <person name="Low A."/>
            <person name="Soh M."/>
            <person name="Seedorf H."/>
        </authorList>
    </citation>
    <scope>NUCLEOTIDE SEQUENCE [LARGE SCALE GENOMIC DNA]</scope>
    <source>
        <strain evidence="2">H5</strain>
    </source>
</reference>
<dbReference type="RefSeq" id="WP_123615093.1">
    <property type="nucleotide sequence ID" value="NZ_CP039396.1"/>
</dbReference>
<protein>
    <submittedName>
        <fullName evidence="1">Uncharacterized protein</fullName>
    </submittedName>
</protein>
<evidence type="ECO:0000313" key="2">
    <source>
        <dbReference type="Proteomes" id="UP000297149"/>
    </source>
</evidence>
<dbReference type="EMBL" id="CP039396">
    <property type="protein sequence ID" value="QCD42326.1"/>
    <property type="molecule type" value="Genomic_DNA"/>
</dbReference>
<keyword evidence="2" id="KW-1185">Reference proteome</keyword>
<sequence>MEQDLKKRLSLDPDGLLTYEYIANHIGECDNIMGELVDNMILVDPTGQFMVSAARYLYAINPEAYAEHISRLIATVIEKDRERRYLPDLITAIWGSDYADHAEELAATDDNFRRIYKRITPSQGI</sequence>
<name>A0A4P7W2W3_9BACT</name>
<gene>
    <name evidence="1" type="ORF">E7747_08555</name>
</gene>
<organism evidence="1 2">
    <name type="scientific">Duncaniella dubosii</name>
    <dbReference type="NCBI Taxonomy" id="2518971"/>
    <lineage>
        <taxon>Bacteria</taxon>
        <taxon>Pseudomonadati</taxon>
        <taxon>Bacteroidota</taxon>
        <taxon>Bacteroidia</taxon>
        <taxon>Bacteroidales</taxon>
        <taxon>Muribaculaceae</taxon>
        <taxon>Duncaniella</taxon>
    </lineage>
</organism>
<accession>A0A4P7W2W3</accession>
<proteinExistence type="predicted"/>
<evidence type="ECO:0000313" key="1">
    <source>
        <dbReference type="EMBL" id="QCD42326.1"/>
    </source>
</evidence>
<dbReference type="KEGG" id="ddb:E7747_08555"/>
<dbReference type="AlphaFoldDB" id="A0A4P7W2W3"/>
<dbReference type="Proteomes" id="UP000297149">
    <property type="component" value="Chromosome"/>
</dbReference>